<dbReference type="InterPro" id="IPR022263">
    <property type="entry name" value="KxYKxGKxW"/>
</dbReference>
<feature type="chain" id="PRO_5045211190" evidence="3">
    <location>
        <begin position="29"/>
        <end position="983"/>
    </location>
</feature>
<feature type="compositionally biased region" description="Basic and acidic residues" evidence="2">
    <location>
        <begin position="842"/>
        <end position="856"/>
    </location>
</feature>
<dbReference type="Proteomes" id="UP001529423">
    <property type="component" value="Unassembled WGS sequence"/>
</dbReference>
<feature type="region of interest" description="Disordered" evidence="2">
    <location>
        <begin position="52"/>
        <end position="94"/>
    </location>
</feature>
<proteinExistence type="predicted"/>
<dbReference type="InterPro" id="IPR041495">
    <property type="entry name" value="Mub_B2"/>
</dbReference>
<feature type="compositionally biased region" description="Polar residues" evidence="2">
    <location>
        <begin position="827"/>
        <end position="836"/>
    </location>
</feature>
<feature type="compositionally biased region" description="Low complexity" evidence="2">
    <location>
        <begin position="52"/>
        <end position="63"/>
    </location>
</feature>
<dbReference type="EMBL" id="JAUDEO010000077">
    <property type="protein sequence ID" value="MDM8334659.1"/>
    <property type="molecule type" value="Genomic_DNA"/>
</dbReference>
<evidence type="ECO:0000313" key="6">
    <source>
        <dbReference type="Proteomes" id="UP001529423"/>
    </source>
</evidence>
<comment type="caution">
    <text evidence="5">The sequence shown here is derived from an EMBL/GenBank/DDBJ whole genome shotgun (WGS) entry which is preliminary data.</text>
</comment>
<organism evidence="5 6">
    <name type="scientific">Limosilactobacillus panis</name>
    <dbReference type="NCBI Taxonomy" id="47493"/>
    <lineage>
        <taxon>Bacteria</taxon>
        <taxon>Bacillati</taxon>
        <taxon>Bacillota</taxon>
        <taxon>Bacilli</taxon>
        <taxon>Lactobacillales</taxon>
        <taxon>Lactobacillaceae</taxon>
        <taxon>Limosilactobacillus</taxon>
    </lineage>
</organism>
<reference evidence="5 6" key="1">
    <citation type="submission" date="2023-06" db="EMBL/GenBank/DDBJ databases">
        <title>Identification and characterization of horizontal gene transfer across gut microbiota members of farm animals based on homology search.</title>
        <authorList>
            <person name="Schwarzerova J."/>
            <person name="Nykrynova M."/>
            <person name="Jureckova K."/>
            <person name="Cejkova D."/>
            <person name="Rychlik I."/>
        </authorList>
    </citation>
    <scope>NUCLEOTIDE SEQUENCE [LARGE SCALE GENOMIC DNA]</scope>
    <source>
        <strain evidence="5 6">105_WCHN</strain>
    </source>
</reference>
<evidence type="ECO:0000256" key="1">
    <source>
        <dbReference type="ARBA" id="ARBA00022729"/>
    </source>
</evidence>
<evidence type="ECO:0000256" key="2">
    <source>
        <dbReference type="SAM" id="MobiDB-lite"/>
    </source>
</evidence>
<dbReference type="RefSeq" id="WP_289561350.1">
    <property type="nucleotide sequence ID" value="NZ_JAUDEO010000077.1"/>
</dbReference>
<protein>
    <submittedName>
        <fullName evidence="5">KxYKxGKxW signal peptide domain-containing protein</fullName>
    </submittedName>
</protein>
<feature type="signal peptide" evidence="3">
    <location>
        <begin position="1"/>
        <end position="28"/>
    </location>
</feature>
<dbReference type="Pfam" id="PF19258">
    <property type="entry name" value="KxYKxGKxW_sig"/>
    <property type="match status" value="1"/>
</dbReference>
<keyword evidence="1 3" id="KW-0732">Signal</keyword>
<feature type="compositionally biased region" description="Polar residues" evidence="2">
    <location>
        <begin position="64"/>
        <end position="82"/>
    </location>
</feature>
<feature type="domain" description="Mub B2-like" evidence="4">
    <location>
        <begin position="204"/>
        <end position="300"/>
    </location>
</feature>
<evidence type="ECO:0000256" key="3">
    <source>
        <dbReference type="SAM" id="SignalP"/>
    </source>
</evidence>
<gene>
    <name evidence="5" type="ORF">QUW46_08815</name>
</gene>
<sequence>MGSKKHFKMYKSGKLWVTAAVLGFSVMAGMTIDNQQVKADDQAPVAVTQTANAAETNNQTENAPGNTGTATNGQSGQATQPGNQDNQSQSQTTNETIHRQINYVNADGTGSYPSAQQTATVLKTVTGTTKTYDATGAHWSNVTLPMPKGMHATINEENVTVIPTDIKVVNGQPDITPIKVVFVKDMIKPSDNPTVDDLRNTDIYQVKTRTINITNTDGSITSKSQRVIFSRTKTQQPNGEYQYGDWKPAKAKWDAYKIPPVKGYVSKTVKDGKDDYLTAINAQDVNIDTANVTVNVTYVKAANTIKADTVKKDQPDYWKKVTRTVNYQLPAGTMPPLVQTVWFKRDNNAILKADGTTENHFTDWAADGEDTWDAYQFKQVGYYHTMINGQRVVDMPAVTVTPDTKDVTYTVTYVSDGTDPYNQQVKEGVHGNWASIDNIYMTDTGIHVTGWNANSDSYNRNYHFLIILDYGPNPVTGQFHEVGRKLVAGGINRPDVFRVHPVWNAATSGFDDTIDLDLSQIKAGDKLRILSRWTADPNGNDNPADLVSSYYTMDYATNVANLDGMAVTKDGQQLEVAGWNATNQVVGRKYHYIILRDATTGQEIGRQLVKDGIDRPDVAKVYPNLLSASKSGFNVKFNLSGIDLGHNLQVISRYSDTLGGEGSNVDYWFSARRLVSGTTTNFANLDGVNANGKTGKVTFAGWNANNFSQLEPNHYLILFDTTANKQVAAVKLDDKNGQVARPDVQRAYRTVNGALNSGFNYSIDMSQLTFGHTYALVSRYSTSADGNGGDGAYTDYWFNNAFAFNQQAYSVDKLELVAATKDAPKATQPTNGSKAQNAAAKAELKTDQQTDSKATTKGDQQPAATPNQLHVAGWMASDGSGYKNAYVIVLDAKDTKHELGRSQVTLTKRDDVLKAFPTIYNVDQSGFDTTITLSDDAVKAAQADGVQLVLRYTDDKEGNGKLTADQWTTPFKYDQANNEFVKA</sequence>
<dbReference type="Pfam" id="PF17966">
    <property type="entry name" value="Muc_B2"/>
    <property type="match status" value="1"/>
</dbReference>
<keyword evidence="6" id="KW-1185">Reference proteome</keyword>
<feature type="compositionally biased region" description="Low complexity" evidence="2">
    <location>
        <begin position="83"/>
        <end position="94"/>
    </location>
</feature>
<evidence type="ECO:0000259" key="4">
    <source>
        <dbReference type="Pfam" id="PF17966"/>
    </source>
</evidence>
<accession>A0ABT7VRK2</accession>
<reference evidence="5 6" key="3">
    <citation type="submission" date="2023-06" db="EMBL/GenBank/DDBJ databases">
        <authorList>
            <person name="Zeman M."/>
            <person name="Kubasova T."/>
            <person name="Jahodarova E."/>
            <person name="Nykrynova M."/>
            <person name="Rychlik I."/>
        </authorList>
    </citation>
    <scope>NUCLEOTIDE SEQUENCE [LARGE SCALE GENOMIC DNA]</scope>
    <source>
        <strain evidence="5 6">105_WCHN</strain>
    </source>
</reference>
<dbReference type="Gene3D" id="2.60.40.4300">
    <property type="match status" value="2"/>
</dbReference>
<feature type="compositionally biased region" description="Polar residues" evidence="2">
    <location>
        <begin position="857"/>
        <end position="868"/>
    </location>
</feature>
<reference evidence="6" key="2">
    <citation type="submission" date="2023-06" db="EMBL/GenBank/DDBJ databases">
        <title>Identification and characterization of horizontal gene transfer across gut microbiota members of farm animals based on homology search.</title>
        <authorList>
            <person name="Zeman M."/>
            <person name="Kubasova T."/>
            <person name="Jahodarova E."/>
            <person name="Nykrynova M."/>
            <person name="Rychlik I."/>
        </authorList>
    </citation>
    <scope>NUCLEOTIDE SEQUENCE [LARGE SCALE GENOMIC DNA]</scope>
    <source>
        <strain evidence="6">105_WCHN</strain>
    </source>
</reference>
<name>A0ABT7VRK2_9LACO</name>
<dbReference type="NCBIfam" id="TIGR03715">
    <property type="entry name" value="KxYKxGKxW"/>
    <property type="match status" value="1"/>
</dbReference>
<evidence type="ECO:0000313" key="5">
    <source>
        <dbReference type="EMBL" id="MDM8334659.1"/>
    </source>
</evidence>
<feature type="region of interest" description="Disordered" evidence="2">
    <location>
        <begin position="824"/>
        <end position="868"/>
    </location>
</feature>